<protein>
    <recommendedName>
        <fullName evidence="2">Prepilin type IV endopeptidase peptidase domain-containing protein</fullName>
    </recommendedName>
</protein>
<sequence>MLTNILYLCVGILLCFVLWRVMLGFFLAGLGVSYKIVRYAMLHYMLICIYVVFAYIMGLYCINGAIYIDMLYTQDSIFVALCCLMGFVLLHILSVLDFYTQKVPNILLAILFICANILYYVTHELYDLYAFGVLGVVYGVYFMLHLVGSRQYLGEGDVWIIASLAVILESFFAYQISFIFEMLCVASLMGIVYSYFNVWRLKRVRSSGYNVKCDNVDSIECDEISKLNDIRDFSPSARTIRKDFAHTCKNDKILDSKNHIDNTKQNLDSIKFAPLHPAPAHLDKNPDSTQEPSQSPAYIQAVENLESKKMHPKPCTHLDLVENLESKNCHTEQSKVSSIKSRQGLDSIKDLKKNISPFSKAQNDKILESNNPAAIQAIENLDSKNSTQNTSAHNQTENNIESKSNNLAIKQIPFIPFLSLSFLCVSAYHVA</sequence>
<dbReference type="KEGG" id="hbl:XJ32_04590"/>
<keyword evidence="1" id="KW-0812">Transmembrane</keyword>
<dbReference type="Proteomes" id="UP000188298">
    <property type="component" value="Chromosome"/>
</dbReference>
<proteinExistence type="predicted"/>
<dbReference type="EMBL" id="CP019645">
    <property type="protein sequence ID" value="AQQ59493.1"/>
    <property type="molecule type" value="Genomic_DNA"/>
</dbReference>
<evidence type="ECO:0000313" key="4">
    <source>
        <dbReference type="Proteomes" id="UP000188298"/>
    </source>
</evidence>
<dbReference type="GO" id="GO:0004190">
    <property type="term" value="F:aspartic-type endopeptidase activity"/>
    <property type="evidence" value="ECO:0007669"/>
    <property type="project" value="InterPro"/>
</dbReference>
<dbReference type="InterPro" id="IPR000045">
    <property type="entry name" value="Prepilin_IV_endopep_pep"/>
</dbReference>
<organism evidence="3 4">
    <name type="scientific">Helicobacter bilis</name>
    <dbReference type="NCBI Taxonomy" id="37372"/>
    <lineage>
        <taxon>Bacteria</taxon>
        <taxon>Pseudomonadati</taxon>
        <taxon>Campylobacterota</taxon>
        <taxon>Epsilonproteobacteria</taxon>
        <taxon>Campylobacterales</taxon>
        <taxon>Helicobacteraceae</taxon>
        <taxon>Helicobacter</taxon>
    </lineage>
</organism>
<keyword evidence="1" id="KW-0472">Membrane</keyword>
<keyword evidence="1" id="KW-1133">Transmembrane helix</keyword>
<dbReference type="RefSeq" id="WP_077388499.1">
    <property type="nucleotide sequence ID" value="NZ_CP019645.1"/>
</dbReference>
<feature type="domain" description="Prepilin type IV endopeptidase peptidase" evidence="2">
    <location>
        <begin position="86"/>
        <end position="193"/>
    </location>
</feature>
<dbReference type="Gene3D" id="1.20.120.1220">
    <property type="match status" value="1"/>
</dbReference>
<evidence type="ECO:0000256" key="1">
    <source>
        <dbReference type="SAM" id="Phobius"/>
    </source>
</evidence>
<reference evidence="3 4" key="1">
    <citation type="submission" date="2017-02" db="EMBL/GenBank/DDBJ databases">
        <title>Whole genome sequencing of Helicobacter bilis strain AAQJH.</title>
        <authorList>
            <person name="Conlan S."/>
            <person name="Thomas P.J."/>
            <person name="Mullikin J."/>
            <person name="Palmore T.N."/>
            <person name="Frank K.M."/>
            <person name="Segre J.A."/>
        </authorList>
    </citation>
    <scope>NUCLEOTIDE SEQUENCE [LARGE SCALE GENOMIC DNA]</scope>
    <source>
        <strain evidence="3 4">AAQJH</strain>
    </source>
</reference>
<feature type="transmembrane region" description="Helical" evidence="1">
    <location>
        <begin position="178"/>
        <end position="196"/>
    </location>
</feature>
<feature type="transmembrane region" description="Helical" evidence="1">
    <location>
        <begin position="78"/>
        <end position="99"/>
    </location>
</feature>
<dbReference type="GO" id="GO:0016020">
    <property type="term" value="C:membrane"/>
    <property type="evidence" value="ECO:0007669"/>
    <property type="project" value="InterPro"/>
</dbReference>
<feature type="transmembrane region" description="Helical" evidence="1">
    <location>
        <begin position="44"/>
        <end position="66"/>
    </location>
</feature>
<feature type="transmembrane region" description="Helical" evidence="1">
    <location>
        <begin position="6"/>
        <end position="32"/>
    </location>
</feature>
<name>A0A1Q2LGE8_9HELI</name>
<accession>A0A1Q2LGE8</accession>
<dbReference type="AlphaFoldDB" id="A0A1Q2LGE8"/>
<feature type="transmembrane region" description="Helical" evidence="1">
    <location>
        <begin position="128"/>
        <end position="144"/>
    </location>
</feature>
<dbReference type="Pfam" id="PF01478">
    <property type="entry name" value="Peptidase_A24"/>
    <property type="match status" value="1"/>
</dbReference>
<gene>
    <name evidence="3" type="ORF">XJ32_04590</name>
</gene>
<evidence type="ECO:0000313" key="3">
    <source>
        <dbReference type="EMBL" id="AQQ59493.1"/>
    </source>
</evidence>
<evidence type="ECO:0000259" key="2">
    <source>
        <dbReference type="Pfam" id="PF01478"/>
    </source>
</evidence>
<feature type="transmembrane region" description="Helical" evidence="1">
    <location>
        <begin position="106"/>
        <end position="122"/>
    </location>
</feature>